<evidence type="ECO:0000313" key="2">
    <source>
        <dbReference type="Proteomes" id="UP000291866"/>
    </source>
</evidence>
<evidence type="ECO:0000313" key="1">
    <source>
        <dbReference type="EMBL" id="TBX98093.1"/>
    </source>
</evidence>
<dbReference type="EMBL" id="SJLU01000001">
    <property type="protein sequence ID" value="TBX98093.1"/>
    <property type="molecule type" value="Genomic_DNA"/>
</dbReference>
<gene>
    <name evidence="1" type="ORF">E0H31_04080</name>
</gene>
<protein>
    <submittedName>
        <fullName evidence="1">Uncharacterized protein</fullName>
    </submittedName>
</protein>
<organism evidence="1 2">
    <name type="scientific">Rhizobium leguminosarum bv. viciae</name>
    <dbReference type="NCBI Taxonomy" id="387"/>
    <lineage>
        <taxon>Bacteria</taxon>
        <taxon>Pseudomonadati</taxon>
        <taxon>Pseudomonadota</taxon>
        <taxon>Alphaproteobacteria</taxon>
        <taxon>Hyphomicrobiales</taxon>
        <taxon>Rhizobiaceae</taxon>
        <taxon>Rhizobium/Agrobacterium group</taxon>
        <taxon>Rhizobium</taxon>
    </lineage>
</organism>
<proteinExistence type="predicted"/>
<dbReference type="AlphaFoldDB" id="A0A8G2J7G0"/>
<comment type="caution">
    <text evidence="1">The sequence shown here is derived from an EMBL/GenBank/DDBJ whole genome shotgun (WGS) entry which is preliminary data.</text>
</comment>
<dbReference type="RefSeq" id="WP_131603230.1">
    <property type="nucleotide sequence ID" value="NZ_SJLU01000001.1"/>
</dbReference>
<sequence>MTTRHTSNAFVDRQLALFRGCLDPISGCYFDSLMRRTLAPRKKSGPSERRARHRSVRDRMAVDLKRSRYGSMTARNFALIFERKINDYKTRFDPALPMPADEEKAFLHFVCQHFGGKWSAKSISNLLAQKVSQSFDTP</sequence>
<reference evidence="1 2" key="1">
    <citation type="submission" date="2019-02" db="EMBL/GenBank/DDBJ databases">
        <title>The competitiveness to form nodules shapes the capacities of Rhizobium leguminosarum sv viciae communities to promote symbiosis with specific hosts.</title>
        <authorList>
            <person name="Boivin S."/>
            <person name="Lepetit M."/>
        </authorList>
    </citation>
    <scope>NUCLEOTIDE SEQUENCE [LARGE SCALE GENOMIC DNA]</scope>
    <source>
        <strain evidence="1 2">SPF4F3</strain>
    </source>
</reference>
<dbReference type="Proteomes" id="UP000291866">
    <property type="component" value="Unassembled WGS sequence"/>
</dbReference>
<accession>A0A8G2J7G0</accession>
<name>A0A8G2J7G0_RHILV</name>